<dbReference type="Proteomes" id="UP001064048">
    <property type="component" value="Chromosome 9"/>
</dbReference>
<sequence>MEDNSVVERNRIEFDNREVVLSVDDIPAVLEEHAELPPPPPEEEIIAIVTKKEPKGSFGNMVAYNVLPEMLEHPPGTRPAPPHLERVTGSPNSQGYHTLTASGPLGDSPLLAAIVTTRKFVDYARKRGGQAAAKGSYVMSAIAPEDEDCKYIRSEGGRCLSTSQQQWPIVAYLTYALYIGLQSLLLARAEAPTSKTDW</sequence>
<keyword evidence="2" id="KW-1185">Reference proteome</keyword>
<name>A0ACC0L179_CHOFU</name>
<evidence type="ECO:0000313" key="2">
    <source>
        <dbReference type="Proteomes" id="UP001064048"/>
    </source>
</evidence>
<gene>
    <name evidence="1" type="ORF">MSG28_005737</name>
</gene>
<dbReference type="EMBL" id="CM046109">
    <property type="protein sequence ID" value="KAI8442111.1"/>
    <property type="molecule type" value="Genomic_DNA"/>
</dbReference>
<proteinExistence type="predicted"/>
<protein>
    <submittedName>
        <fullName evidence="1">Uncharacterized protein</fullName>
    </submittedName>
</protein>
<reference evidence="1 2" key="1">
    <citation type="journal article" date="2022" name="Genome Biol. Evol.">
        <title>The Spruce Budworm Genome: Reconstructing the Evolutionary History of Antifreeze Proteins.</title>
        <authorList>
            <person name="Beliveau C."/>
            <person name="Gagne P."/>
            <person name="Picq S."/>
            <person name="Vernygora O."/>
            <person name="Keeling C.I."/>
            <person name="Pinkney K."/>
            <person name="Doucet D."/>
            <person name="Wen F."/>
            <person name="Johnston J.S."/>
            <person name="Maaroufi H."/>
            <person name="Boyle B."/>
            <person name="Laroche J."/>
            <person name="Dewar K."/>
            <person name="Juretic N."/>
            <person name="Blackburn G."/>
            <person name="Nisole A."/>
            <person name="Brunet B."/>
            <person name="Brandao M."/>
            <person name="Lumley L."/>
            <person name="Duan J."/>
            <person name="Quan G."/>
            <person name="Lucarotti C.J."/>
            <person name="Roe A.D."/>
            <person name="Sperling F.A.H."/>
            <person name="Levesque R.C."/>
            <person name="Cusson M."/>
        </authorList>
    </citation>
    <scope>NUCLEOTIDE SEQUENCE [LARGE SCALE GENOMIC DNA]</scope>
    <source>
        <strain evidence="1">Glfc:IPQL:Cfum</strain>
    </source>
</reference>
<accession>A0ACC0L179</accession>
<organism evidence="1 2">
    <name type="scientific">Choristoneura fumiferana</name>
    <name type="common">Spruce budworm moth</name>
    <name type="synonym">Archips fumiferana</name>
    <dbReference type="NCBI Taxonomy" id="7141"/>
    <lineage>
        <taxon>Eukaryota</taxon>
        <taxon>Metazoa</taxon>
        <taxon>Ecdysozoa</taxon>
        <taxon>Arthropoda</taxon>
        <taxon>Hexapoda</taxon>
        <taxon>Insecta</taxon>
        <taxon>Pterygota</taxon>
        <taxon>Neoptera</taxon>
        <taxon>Endopterygota</taxon>
        <taxon>Lepidoptera</taxon>
        <taxon>Glossata</taxon>
        <taxon>Ditrysia</taxon>
        <taxon>Tortricoidea</taxon>
        <taxon>Tortricidae</taxon>
        <taxon>Tortricinae</taxon>
        <taxon>Choristoneura</taxon>
    </lineage>
</organism>
<evidence type="ECO:0000313" key="1">
    <source>
        <dbReference type="EMBL" id="KAI8442111.1"/>
    </source>
</evidence>
<comment type="caution">
    <text evidence="1">The sequence shown here is derived from an EMBL/GenBank/DDBJ whole genome shotgun (WGS) entry which is preliminary data.</text>
</comment>